<evidence type="ECO:0000313" key="2">
    <source>
        <dbReference type="Proteomes" id="UP000617734"/>
    </source>
</evidence>
<organism evidence="1 2">
    <name type="scientific">Kitasatospora indigofera</name>
    <dbReference type="NCBI Taxonomy" id="67307"/>
    <lineage>
        <taxon>Bacteria</taxon>
        <taxon>Bacillati</taxon>
        <taxon>Actinomycetota</taxon>
        <taxon>Actinomycetes</taxon>
        <taxon>Kitasatosporales</taxon>
        <taxon>Streptomycetaceae</taxon>
        <taxon>Kitasatospora</taxon>
    </lineage>
</organism>
<gene>
    <name evidence="1" type="ORF">GCM10018781_02840</name>
</gene>
<accession>A0A919FBG4</accession>
<dbReference type="GeneID" id="95350830"/>
<dbReference type="AlphaFoldDB" id="A0A919FBG4"/>
<evidence type="ECO:0000313" key="1">
    <source>
        <dbReference type="EMBL" id="GHH59515.1"/>
    </source>
</evidence>
<dbReference type="Proteomes" id="UP000617734">
    <property type="component" value="Unassembled WGS sequence"/>
</dbReference>
<reference evidence="1" key="1">
    <citation type="journal article" date="2014" name="Int. J. Syst. Evol. Microbiol.">
        <title>Complete genome sequence of Corynebacterium casei LMG S-19264T (=DSM 44701T), isolated from a smear-ripened cheese.</title>
        <authorList>
            <consortium name="US DOE Joint Genome Institute (JGI-PGF)"/>
            <person name="Walter F."/>
            <person name="Albersmeier A."/>
            <person name="Kalinowski J."/>
            <person name="Ruckert C."/>
        </authorList>
    </citation>
    <scope>NUCLEOTIDE SEQUENCE</scope>
    <source>
        <strain evidence="1">JCM 4646</strain>
    </source>
</reference>
<protein>
    <submittedName>
        <fullName evidence="1">Uncharacterized protein</fullName>
    </submittedName>
</protein>
<proteinExistence type="predicted"/>
<sequence length="89" mass="9802">MVDTETASPLSHDAHYLVTTAGLYGWHIERQPNGPVRLTRPGWILALTFHPHGAFRHGRALGPAVEDEDVSLGEVLEILEQCGRPALPR</sequence>
<keyword evidence="2" id="KW-1185">Reference proteome</keyword>
<name>A0A919FBG4_9ACTN</name>
<comment type="caution">
    <text evidence="1">The sequence shown here is derived from an EMBL/GenBank/DDBJ whole genome shotgun (WGS) entry which is preliminary data.</text>
</comment>
<dbReference type="EMBL" id="BNBO01000001">
    <property type="protein sequence ID" value="GHH59515.1"/>
    <property type="molecule type" value="Genomic_DNA"/>
</dbReference>
<dbReference type="RefSeq" id="WP_190208861.1">
    <property type="nucleotide sequence ID" value="NZ_BNBO01000001.1"/>
</dbReference>
<reference evidence="1" key="2">
    <citation type="submission" date="2020-09" db="EMBL/GenBank/DDBJ databases">
        <authorList>
            <person name="Sun Q."/>
            <person name="Ohkuma M."/>
        </authorList>
    </citation>
    <scope>NUCLEOTIDE SEQUENCE</scope>
    <source>
        <strain evidence="1">JCM 4646</strain>
    </source>
</reference>